<dbReference type="SUPFAM" id="SSF82861">
    <property type="entry name" value="Mechanosensitive channel protein MscS (YggB), transmembrane region"/>
    <property type="match status" value="1"/>
</dbReference>
<evidence type="ECO:0000259" key="12">
    <source>
        <dbReference type="Pfam" id="PF25392"/>
    </source>
</evidence>
<dbReference type="KEGG" id="ocm:CBP12_02605"/>
<feature type="compositionally biased region" description="Polar residues" evidence="7">
    <location>
        <begin position="727"/>
        <end position="745"/>
    </location>
</feature>
<feature type="region of interest" description="Disordered" evidence="7">
    <location>
        <begin position="727"/>
        <end position="758"/>
    </location>
</feature>
<feature type="transmembrane region" description="Helical" evidence="8">
    <location>
        <begin position="516"/>
        <end position="534"/>
    </location>
</feature>
<dbReference type="InterPro" id="IPR010920">
    <property type="entry name" value="LSM_dom_sf"/>
</dbReference>
<evidence type="ECO:0000256" key="1">
    <source>
        <dbReference type="ARBA" id="ARBA00004651"/>
    </source>
</evidence>
<dbReference type="PANTHER" id="PTHR30460:SF0">
    <property type="entry name" value="MODERATE CONDUCTANCE MECHANOSENSITIVE CHANNEL YBIO"/>
    <property type="match status" value="1"/>
</dbReference>
<evidence type="ECO:0000259" key="10">
    <source>
        <dbReference type="Pfam" id="PF21082"/>
    </source>
</evidence>
<keyword evidence="4 8" id="KW-0812">Transmembrane</keyword>
<feature type="domain" description="Mechanosensitive ion channel MscS C-terminal" evidence="10">
    <location>
        <begin position="611"/>
        <end position="694"/>
    </location>
</feature>
<proteinExistence type="inferred from homology"/>
<dbReference type="InterPro" id="IPR049278">
    <property type="entry name" value="MS_channel_C"/>
</dbReference>
<feature type="region of interest" description="Disordered" evidence="7">
    <location>
        <begin position="48"/>
        <end position="68"/>
    </location>
</feature>
<evidence type="ECO:0000256" key="6">
    <source>
        <dbReference type="ARBA" id="ARBA00023136"/>
    </source>
</evidence>
<evidence type="ECO:0000259" key="9">
    <source>
        <dbReference type="Pfam" id="PF00924"/>
    </source>
</evidence>
<dbReference type="InterPro" id="IPR011014">
    <property type="entry name" value="MscS_channel_TM-2"/>
</dbReference>
<dbReference type="Pfam" id="PF00924">
    <property type="entry name" value="MS_channel_2nd"/>
    <property type="match status" value="1"/>
</dbReference>
<dbReference type="Pfam" id="PF25392">
    <property type="entry name" value="MS_channel_TM1"/>
    <property type="match status" value="1"/>
</dbReference>
<feature type="transmembrane region" description="Helical" evidence="8">
    <location>
        <begin position="204"/>
        <end position="223"/>
    </location>
</feature>
<keyword evidence="14" id="KW-1185">Reference proteome</keyword>
<evidence type="ECO:0000256" key="8">
    <source>
        <dbReference type="SAM" id="Phobius"/>
    </source>
</evidence>
<feature type="transmembrane region" description="Helical" evidence="8">
    <location>
        <begin position="488"/>
        <end position="510"/>
    </location>
</feature>
<dbReference type="InterPro" id="IPR045276">
    <property type="entry name" value="YbiO_bact"/>
</dbReference>
<organism evidence="13 14">
    <name type="scientific">Oceanisphaera avium</name>
    <dbReference type="NCBI Taxonomy" id="1903694"/>
    <lineage>
        <taxon>Bacteria</taxon>
        <taxon>Pseudomonadati</taxon>
        <taxon>Pseudomonadota</taxon>
        <taxon>Gammaproteobacteria</taxon>
        <taxon>Aeromonadales</taxon>
        <taxon>Aeromonadaceae</taxon>
        <taxon>Oceanisphaera</taxon>
    </lineage>
</organism>
<gene>
    <name evidence="13" type="ORF">CBP12_02605</name>
</gene>
<dbReference type="InterPro" id="IPR011066">
    <property type="entry name" value="MscS_channel_C_sf"/>
</dbReference>
<dbReference type="GO" id="GO:0005886">
    <property type="term" value="C:plasma membrane"/>
    <property type="evidence" value="ECO:0007669"/>
    <property type="project" value="UniProtKB-SubCell"/>
</dbReference>
<dbReference type="NCBIfam" id="NF008542">
    <property type="entry name" value="PRK11465.1"/>
    <property type="match status" value="1"/>
</dbReference>
<feature type="transmembrane region" description="Helical" evidence="8">
    <location>
        <begin position="243"/>
        <end position="261"/>
    </location>
</feature>
<comment type="subcellular location">
    <subcellularLocation>
        <location evidence="1">Cell membrane</location>
        <topology evidence="1">Multi-pass membrane protein</topology>
    </subcellularLocation>
</comment>
<dbReference type="Pfam" id="PF21082">
    <property type="entry name" value="MS_channel_3rd"/>
    <property type="match status" value="1"/>
</dbReference>
<feature type="domain" description="Mechanosensitive ion channel MscS" evidence="9">
    <location>
        <begin position="537"/>
        <end position="600"/>
    </location>
</feature>
<dbReference type="Gene3D" id="1.10.287.1260">
    <property type="match status" value="1"/>
</dbReference>
<dbReference type="SUPFAM" id="SSF50182">
    <property type="entry name" value="Sm-like ribonucleoproteins"/>
    <property type="match status" value="1"/>
</dbReference>
<dbReference type="OrthoDB" id="6500477at2"/>
<dbReference type="Gene3D" id="3.30.70.100">
    <property type="match status" value="1"/>
</dbReference>
<dbReference type="AlphaFoldDB" id="A0A1Y0D0I1"/>
<dbReference type="EMBL" id="CP021376">
    <property type="protein sequence ID" value="ART81073.1"/>
    <property type="molecule type" value="Genomic_DNA"/>
</dbReference>
<accession>A0A1Y0D0I1</accession>
<evidence type="ECO:0000256" key="5">
    <source>
        <dbReference type="ARBA" id="ARBA00022989"/>
    </source>
</evidence>
<evidence type="ECO:0000256" key="7">
    <source>
        <dbReference type="SAM" id="MobiDB-lite"/>
    </source>
</evidence>
<feature type="transmembrane region" description="Helical" evidence="8">
    <location>
        <begin position="447"/>
        <end position="468"/>
    </location>
</feature>
<dbReference type="InterPro" id="IPR057485">
    <property type="entry name" value="YbiO-like_TM1"/>
</dbReference>
<dbReference type="InterPro" id="IPR006685">
    <property type="entry name" value="MscS_channel_2nd"/>
</dbReference>
<feature type="transmembrane region" description="Helical" evidence="8">
    <location>
        <begin position="273"/>
        <end position="294"/>
    </location>
</feature>
<reference evidence="14" key="1">
    <citation type="submission" date="2017-05" db="EMBL/GenBank/DDBJ databases">
        <authorList>
            <person name="Sung H."/>
        </authorList>
    </citation>
    <scope>NUCLEOTIDE SEQUENCE [LARGE SCALE GENOMIC DNA]</scope>
    <source>
        <strain evidence="14">AMac2203</strain>
    </source>
</reference>
<evidence type="ECO:0000313" key="14">
    <source>
        <dbReference type="Proteomes" id="UP000243793"/>
    </source>
</evidence>
<evidence type="ECO:0000256" key="4">
    <source>
        <dbReference type="ARBA" id="ARBA00022692"/>
    </source>
</evidence>
<evidence type="ECO:0000256" key="3">
    <source>
        <dbReference type="ARBA" id="ARBA00022475"/>
    </source>
</evidence>
<keyword evidence="6 8" id="KW-0472">Membrane</keyword>
<feature type="transmembrane region" description="Helical" evidence="8">
    <location>
        <begin position="114"/>
        <end position="135"/>
    </location>
</feature>
<protein>
    <submittedName>
        <fullName evidence="13">Mechanosensitive channel protein</fullName>
    </submittedName>
</protein>
<feature type="domain" description="Moderate conductance mechanosensitive channel YbiO-like transmembrane helix 1" evidence="12">
    <location>
        <begin position="356"/>
        <end position="434"/>
    </location>
</feature>
<keyword evidence="3" id="KW-1003">Cell membrane</keyword>
<dbReference type="GO" id="GO:0008381">
    <property type="term" value="F:mechanosensitive monoatomic ion channel activity"/>
    <property type="evidence" value="ECO:0007669"/>
    <property type="project" value="InterPro"/>
</dbReference>
<name>A0A1Y0D0I1_9GAMM</name>
<dbReference type="PANTHER" id="PTHR30460">
    <property type="entry name" value="MODERATE CONDUCTANCE MECHANOSENSITIVE CHANNEL YBIO"/>
    <property type="match status" value="1"/>
</dbReference>
<dbReference type="Gene3D" id="2.30.30.60">
    <property type="match status" value="1"/>
</dbReference>
<feature type="transmembrane region" description="Helical" evidence="8">
    <location>
        <begin position="159"/>
        <end position="192"/>
    </location>
</feature>
<dbReference type="SUPFAM" id="SSF82689">
    <property type="entry name" value="Mechanosensitive channel protein MscS (YggB), C-terminal domain"/>
    <property type="match status" value="1"/>
</dbReference>
<keyword evidence="5 8" id="KW-1133">Transmembrane helix</keyword>
<comment type="similarity">
    <text evidence="2">Belongs to the MscS (TC 1.A.23) family.</text>
</comment>
<dbReference type="Pfam" id="PF21088">
    <property type="entry name" value="MS_channel_1st"/>
    <property type="match status" value="1"/>
</dbReference>
<evidence type="ECO:0000256" key="2">
    <source>
        <dbReference type="ARBA" id="ARBA00008017"/>
    </source>
</evidence>
<dbReference type="InterPro" id="IPR023408">
    <property type="entry name" value="MscS_beta-dom_sf"/>
</dbReference>
<feature type="transmembrane region" description="Helical" evidence="8">
    <location>
        <begin position="409"/>
        <end position="427"/>
    </location>
</feature>
<dbReference type="InterPro" id="IPR049142">
    <property type="entry name" value="MS_channel_1st"/>
</dbReference>
<sequence>MSLAHADTSPPAAGAPYEALVEVLENEQTRQQLIEQLQLLAQQQGEQTSQDAKEAVPVAEHTATRPSKTKQLAATTRLIATDLGAQFHSLANVTQAMFVDDKDALNSDFDSKEFMHASINLGLVIIATWVLFWLLRRLSMPLFARLSHWSRHGKSKTPVLRLVVGVALAALVDVIAIGLAYTAGGLIATFIIGTTGELTTQGSLFLNAFLVIELLKAGLRVLFSSRYDGLRLLPINASEARYWNRWFALLIGLVGYGVLVVEPLVNINMSATLAQAVNTLVMVVAYIYAVLVILKNRVRLRRAIRLQAEKSTMNASQFSLILLSRIWHWLALAYFSTVFVLTLLSPELALPFVLIATLKTLGLIVLAILLSTLVSQTIGRHIHLSDELRRKLPLLEPRLNSYVPTALRFIRVLIVSMAVLLILNAWHVVDLTAWYESEAGGKLMSKIIAVAIILSISAMVWVVLASLIEHKLNPETGTGQPSARTQTLLLLFRNALAITLATMTFMIALSQIGINIGPLIAGAGVLGLAVGFGAQKLVQDIITGIFIQIENAMNTGDVVTLGGITGTAERLSIRSVGIRDLSGTYHIIPFSSVDTVSNYMRGFGFHVGEYRVAYRENIDDAIQQLQLAYDELAASEAMKNEILAPLEVSGVVALADSSVNIRVRIKSTPGMQWAVGRAYNRLVKQYFEQANIEIPYPHSRVYFGEDKAGHAPAANLRVIEQSVDSALAQQPKRTQAPLTVKLKNNSDTDDAPNEKDDN</sequence>
<feature type="transmembrane region" description="Helical" evidence="8">
    <location>
        <begin position="350"/>
        <end position="374"/>
    </location>
</feature>
<feature type="domain" description="Mechanosensitive ion channel transmembrane helices 2/3" evidence="11">
    <location>
        <begin position="495"/>
        <end position="535"/>
    </location>
</feature>
<dbReference type="Proteomes" id="UP000243793">
    <property type="component" value="Chromosome"/>
</dbReference>
<evidence type="ECO:0000313" key="13">
    <source>
        <dbReference type="EMBL" id="ART81073.1"/>
    </source>
</evidence>
<feature type="transmembrane region" description="Helical" evidence="8">
    <location>
        <begin position="326"/>
        <end position="344"/>
    </location>
</feature>
<evidence type="ECO:0000259" key="11">
    <source>
        <dbReference type="Pfam" id="PF21088"/>
    </source>
</evidence>